<keyword evidence="5" id="KW-0378">Hydrolase</keyword>
<feature type="signal peptide" evidence="8">
    <location>
        <begin position="1"/>
        <end position="24"/>
    </location>
</feature>
<protein>
    <submittedName>
        <fullName evidence="9">Lipase</fullName>
    </submittedName>
</protein>
<keyword evidence="7" id="KW-0443">Lipid metabolism</keyword>
<dbReference type="PANTHER" id="PTHR45650">
    <property type="entry name" value="GDSL-LIKE LIPASE/ACYLHYDROLASE-RELATED"/>
    <property type="match status" value="1"/>
</dbReference>
<evidence type="ECO:0000256" key="3">
    <source>
        <dbReference type="ARBA" id="ARBA00022525"/>
    </source>
</evidence>
<comment type="caution">
    <text evidence="9">The sequence shown here is derived from an EMBL/GenBank/DDBJ whole genome shotgun (WGS) entry which is preliminary data.</text>
</comment>
<accession>A0AAV3RZ81</accession>
<name>A0AAV3RZ81_LITER</name>
<dbReference type="PANTHER" id="PTHR45650:SF2">
    <property type="entry name" value="OS06G0560700 PROTEIN"/>
    <property type="match status" value="1"/>
</dbReference>
<sequence>MRGHPNILLVIIICFSFLTSKSTCFNTKKIPRKSQESKVKGMFVFGSSLVDNGNNNFLNKSRAKADYLPYGVDFGFGPSGRFTNGRNVIDLIGEKLKLPSYIPPFNDPLTKGSRIVNGVNYASGGSGILDETGSIAGEVISLSQQIRNLENVTMPELREQLGSNDSSTMLSNYLFVIGTGGNDFLFNYFLRPTSKDTASLQPFISNLITTLTLQLKKLYSLGARKFVLIGVNPNGCTPIVKAMDPSQKGCIERVNQATLLFNYQLRKLADSIKLNDMPESYLVFFDSFKTLMDIINTPPSKGFEDTSSPCCEVQDKAEGGILCKKGGSICANRNSHVFFDGLHPTEAVNIKLAKKAHDSSKSHVYPMNIKQLVQL</sequence>
<evidence type="ECO:0000256" key="8">
    <source>
        <dbReference type="SAM" id="SignalP"/>
    </source>
</evidence>
<dbReference type="AlphaFoldDB" id="A0AAV3RZ81"/>
<gene>
    <name evidence="9" type="ORF">LIER_34281</name>
</gene>
<proteinExistence type="inferred from homology"/>
<dbReference type="CDD" id="cd01837">
    <property type="entry name" value="SGNH_plant_lipase_like"/>
    <property type="match status" value="1"/>
</dbReference>
<evidence type="ECO:0000313" key="10">
    <source>
        <dbReference type="Proteomes" id="UP001454036"/>
    </source>
</evidence>
<evidence type="ECO:0000256" key="5">
    <source>
        <dbReference type="ARBA" id="ARBA00022801"/>
    </source>
</evidence>
<dbReference type="GO" id="GO:0005576">
    <property type="term" value="C:extracellular region"/>
    <property type="evidence" value="ECO:0007669"/>
    <property type="project" value="UniProtKB-SubCell"/>
</dbReference>
<dbReference type="InterPro" id="IPR035669">
    <property type="entry name" value="SGNH_plant_lipase-like"/>
</dbReference>
<dbReference type="EMBL" id="BAABME010014229">
    <property type="protein sequence ID" value="GAA0186993.1"/>
    <property type="molecule type" value="Genomic_DNA"/>
</dbReference>
<dbReference type="Gene3D" id="3.40.50.1110">
    <property type="entry name" value="SGNH hydrolase"/>
    <property type="match status" value="1"/>
</dbReference>
<dbReference type="Proteomes" id="UP001454036">
    <property type="component" value="Unassembled WGS sequence"/>
</dbReference>
<evidence type="ECO:0000256" key="7">
    <source>
        <dbReference type="ARBA" id="ARBA00023098"/>
    </source>
</evidence>
<evidence type="ECO:0000256" key="4">
    <source>
        <dbReference type="ARBA" id="ARBA00022729"/>
    </source>
</evidence>
<evidence type="ECO:0000256" key="1">
    <source>
        <dbReference type="ARBA" id="ARBA00004613"/>
    </source>
</evidence>
<keyword evidence="3" id="KW-0964">Secreted</keyword>
<dbReference type="GO" id="GO:0016042">
    <property type="term" value="P:lipid catabolic process"/>
    <property type="evidence" value="ECO:0007669"/>
    <property type="project" value="UniProtKB-KW"/>
</dbReference>
<reference evidence="9 10" key="1">
    <citation type="submission" date="2024-01" db="EMBL/GenBank/DDBJ databases">
        <title>The complete chloroplast genome sequence of Lithospermum erythrorhizon: insights into the phylogenetic relationship among Boraginaceae species and the maternal lineages of purple gromwells.</title>
        <authorList>
            <person name="Okada T."/>
            <person name="Watanabe K."/>
        </authorList>
    </citation>
    <scope>NUCLEOTIDE SEQUENCE [LARGE SCALE GENOMIC DNA]</scope>
</reference>
<dbReference type="InterPro" id="IPR001087">
    <property type="entry name" value="GDSL"/>
</dbReference>
<comment type="subcellular location">
    <subcellularLocation>
        <location evidence="1">Secreted</location>
    </subcellularLocation>
</comment>
<keyword evidence="6" id="KW-0442">Lipid degradation</keyword>
<dbReference type="Pfam" id="PF00657">
    <property type="entry name" value="Lipase_GDSL"/>
    <property type="match status" value="1"/>
</dbReference>
<comment type="similarity">
    <text evidence="2">Belongs to the 'GDSL' lipolytic enzyme family.</text>
</comment>
<dbReference type="GO" id="GO:0016788">
    <property type="term" value="F:hydrolase activity, acting on ester bonds"/>
    <property type="evidence" value="ECO:0007669"/>
    <property type="project" value="InterPro"/>
</dbReference>
<keyword evidence="10" id="KW-1185">Reference proteome</keyword>
<dbReference type="InterPro" id="IPR036514">
    <property type="entry name" value="SGNH_hydro_sf"/>
</dbReference>
<dbReference type="InterPro" id="IPR051238">
    <property type="entry name" value="GDSL_esterase/lipase"/>
</dbReference>
<evidence type="ECO:0000256" key="6">
    <source>
        <dbReference type="ARBA" id="ARBA00022963"/>
    </source>
</evidence>
<feature type="chain" id="PRO_5043719089" evidence="8">
    <location>
        <begin position="25"/>
        <end position="375"/>
    </location>
</feature>
<evidence type="ECO:0000313" key="9">
    <source>
        <dbReference type="EMBL" id="GAA0186993.1"/>
    </source>
</evidence>
<keyword evidence="4 8" id="KW-0732">Signal</keyword>
<organism evidence="9 10">
    <name type="scientific">Lithospermum erythrorhizon</name>
    <name type="common">Purple gromwell</name>
    <name type="synonym">Lithospermum officinale var. erythrorhizon</name>
    <dbReference type="NCBI Taxonomy" id="34254"/>
    <lineage>
        <taxon>Eukaryota</taxon>
        <taxon>Viridiplantae</taxon>
        <taxon>Streptophyta</taxon>
        <taxon>Embryophyta</taxon>
        <taxon>Tracheophyta</taxon>
        <taxon>Spermatophyta</taxon>
        <taxon>Magnoliopsida</taxon>
        <taxon>eudicotyledons</taxon>
        <taxon>Gunneridae</taxon>
        <taxon>Pentapetalae</taxon>
        <taxon>asterids</taxon>
        <taxon>lamiids</taxon>
        <taxon>Boraginales</taxon>
        <taxon>Boraginaceae</taxon>
        <taxon>Boraginoideae</taxon>
        <taxon>Lithospermeae</taxon>
        <taxon>Lithospermum</taxon>
    </lineage>
</organism>
<dbReference type="SUPFAM" id="SSF52266">
    <property type="entry name" value="SGNH hydrolase"/>
    <property type="match status" value="1"/>
</dbReference>
<evidence type="ECO:0000256" key="2">
    <source>
        <dbReference type="ARBA" id="ARBA00008668"/>
    </source>
</evidence>